<keyword evidence="1" id="KW-0210">Decarboxylase</keyword>
<gene>
    <name evidence="7" type="primary">aepY</name>
    <name evidence="7" type="ORF">D7S86_23935</name>
</gene>
<dbReference type="InterPro" id="IPR051818">
    <property type="entry name" value="TPP_dependent_decarboxylase"/>
</dbReference>
<organism evidence="7 8">
    <name type="scientific">Pararobbsia silviterrae</name>
    <dbReference type="NCBI Taxonomy" id="1792498"/>
    <lineage>
        <taxon>Bacteria</taxon>
        <taxon>Pseudomonadati</taxon>
        <taxon>Pseudomonadota</taxon>
        <taxon>Betaproteobacteria</taxon>
        <taxon>Burkholderiales</taxon>
        <taxon>Burkholderiaceae</taxon>
        <taxon>Pararobbsia</taxon>
    </lineage>
</organism>
<feature type="domain" description="Thiamine pyrophosphate enzyme TPP-binding" evidence="5">
    <location>
        <begin position="240"/>
        <end position="319"/>
    </location>
</feature>
<keyword evidence="3 7" id="KW-0456">Lyase</keyword>
<evidence type="ECO:0000259" key="6">
    <source>
        <dbReference type="Pfam" id="PF02776"/>
    </source>
</evidence>
<dbReference type="RefSeq" id="WP_121090133.1">
    <property type="nucleotide sequence ID" value="NZ_RBZU01000014.1"/>
</dbReference>
<feature type="compositionally biased region" description="Basic and acidic residues" evidence="4">
    <location>
        <begin position="373"/>
        <end position="386"/>
    </location>
</feature>
<dbReference type="Proteomes" id="UP000270342">
    <property type="component" value="Unassembled WGS sequence"/>
</dbReference>
<dbReference type="InterPro" id="IPR011766">
    <property type="entry name" value="TPP_enzyme_TPP-bd"/>
</dbReference>
<dbReference type="PANTHER" id="PTHR42818:SF1">
    <property type="entry name" value="SULFOPYRUVATE DECARBOXYLASE"/>
    <property type="match status" value="1"/>
</dbReference>
<dbReference type="GO" id="GO:0030976">
    <property type="term" value="F:thiamine pyrophosphate binding"/>
    <property type="evidence" value="ECO:0007669"/>
    <property type="project" value="InterPro"/>
</dbReference>
<dbReference type="SUPFAM" id="SSF52518">
    <property type="entry name" value="Thiamin diphosphate-binding fold (THDP-binding)"/>
    <property type="match status" value="2"/>
</dbReference>
<evidence type="ECO:0000259" key="5">
    <source>
        <dbReference type="Pfam" id="PF02775"/>
    </source>
</evidence>
<dbReference type="OrthoDB" id="9785953at2"/>
<dbReference type="NCBIfam" id="TIGR03297">
    <property type="entry name" value="Ppyr-DeCO2ase"/>
    <property type="match status" value="1"/>
</dbReference>
<dbReference type="Pfam" id="PF02776">
    <property type="entry name" value="TPP_enzyme_N"/>
    <property type="match status" value="1"/>
</dbReference>
<keyword evidence="8" id="KW-1185">Reference proteome</keyword>
<dbReference type="InterPro" id="IPR012001">
    <property type="entry name" value="Thiamin_PyroP_enz_TPP-bd_dom"/>
</dbReference>
<reference evidence="7 8" key="1">
    <citation type="submission" date="2018-10" db="EMBL/GenBank/DDBJ databases">
        <title>Robbsia sp. DHC34, isolated from soil.</title>
        <authorList>
            <person name="Gao Z.-H."/>
            <person name="Qiu L.-H."/>
        </authorList>
    </citation>
    <scope>NUCLEOTIDE SEQUENCE [LARGE SCALE GENOMIC DNA]</scope>
    <source>
        <strain evidence="7 8">DHC34</strain>
    </source>
</reference>
<dbReference type="EC" id="4.1.1.82" evidence="7"/>
<dbReference type="InterPro" id="IPR000399">
    <property type="entry name" value="TPP-bd_CS"/>
</dbReference>
<dbReference type="Gene3D" id="3.40.50.970">
    <property type="match status" value="2"/>
</dbReference>
<evidence type="ECO:0000256" key="2">
    <source>
        <dbReference type="ARBA" id="ARBA00023052"/>
    </source>
</evidence>
<feature type="domain" description="Thiamine pyrophosphate enzyme N-terminal TPP-binding" evidence="6">
    <location>
        <begin position="6"/>
        <end position="110"/>
    </location>
</feature>
<evidence type="ECO:0000313" key="8">
    <source>
        <dbReference type="Proteomes" id="UP000270342"/>
    </source>
</evidence>
<dbReference type="InterPro" id="IPR029061">
    <property type="entry name" value="THDP-binding"/>
</dbReference>
<accession>A0A494X7K6</accession>
<protein>
    <submittedName>
        <fullName evidence="7">Phosphonopyruvate decarboxylase</fullName>
        <ecNumber evidence="7">4.1.1.82</ecNumber>
    </submittedName>
</protein>
<dbReference type="Pfam" id="PF02775">
    <property type="entry name" value="TPP_enzyme_C"/>
    <property type="match status" value="1"/>
</dbReference>
<sequence>MIEAHEFVDAARERGFDWYAGVPCSYLTPFINYVLQDPKLHYYSAANEGDAVALIAGVALAGKRGVTMMQNSGLGNAVSPLTSLTWTFRLPQLLIVTWRGQPGVPDEPQHQLMGPITPQMLETMEIPWETFPTDAAEIGPALDRATAHMDATGRPYALVMQKGSVAPYALKSEGNRTRPAHTPAVTTLTGAAPSALPTRTDVLARVIERTPLENTVVLASTGFCGRELYALDDRANQLYLVGSMGCVTTIALGLALARPDLRVVALDGDGAALMRLGAMATLGAYGPRNLVHLLLDNAAHDSTGGQATVSPNVSFAGVAAACGYAFSIEGDALSVVDRLFDAESVDGVRFGCVLTRPGSPDGLPRPKVTPVDVQKRLGRHIDDTGARPDVTPQASAPAVS</sequence>
<comment type="caution">
    <text evidence="7">The sequence shown here is derived from an EMBL/GenBank/DDBJ whole genome shotgun (WGS) entry which is preliminary data.</text>
</comment>
<keyword evidence="2" id="KW-0786">Thiamine pyrophosphate</keyword>
<dbReference type="GO" id="GO:0000287">
    <property type="term" value="F:magnesium ion binding"/>
    <property type="evidence" value="ECO:0007669"/>
    <property type="project" value="InterPro"/>
</dbReference>
<dbReference type="PROSITE" id="PS00187">
    <property type="entry name" value="TPP_ENZYMES"/>
    <property type="match status" value="1"/>
</dbReference>
<dbReference type="InterPro" id="IPR017684">
    <property type="entry name" value="Phosphono-pyrv_decarboxylase"/>
</dbReference>
<dbReference type="GO" id="GO:0032923">
    <property type="term" value="P:organic phosphonate biosynthetic process"/>
    <property type="evidence" value="ECO:0007669"/>
    <property type="project" value="InterPro"/>
</dbReference>
<keyword evidence="7" id="KW-0670">Pyruvate</keyword>
<dbReference type="PANTHER" id="PTHR42818">
    <property type="entry name" value="SULFOPYRUVATE DECARBOXYLASE SUBUNIT ALPHA"/>
    <property type="match status" value="1"/>
</dbReference>
<dbReference type="CDD" id="cd07035">
    <property type="entry name" value="TPP_PYR_POX_like"/>
    <property type="match status" value="1"/>
</dbReference>
<proteinExistence type="predicted"/>
<evidence type="ECO:0000256" key="3">
    <source>
        <dbReference type="ARBA" id="ARBA00023239"/>
    </source>
</evidence>
<dbReference type="EMBL" id="RBZU01000014">
    <property type="protein sequence ID" value="RKP46558.1"/>
    <property type="molecule type" value="Genomic_DNA"/>
</dbReference>
<evidence type="ECO:0000256" key="4">
    <source>
        <dbReference type="SAM" id="MobiDB-lite"/>
    </source>
</evidence>
<feature type="region of interest" description="Disordered" evidence="4">
    <location>
        <begin position="359"/>
        <end position="400"/>
    </location>
</feature>
<dbReference type="GO" id="GO:0033980">
    <property type="term" value="F:phosphonopyruvate decarboxylase activity"/>
    <property type="evidence" value="ECO:0007669"/>
    <property type="project" value="UniProtKB-EC"/>
</dbReference>
<name>A0A494X7K6_9BURK</name>
<evidence type="ECO:0000256" key="1">
    <source>
        <dbReference type="ARBA" id="ARBA00022793"/>
    </source>
</evidence>
<dbReference type="AlphaFoldDB" id="A0A494X7K6"/>
<evidence type="ECO:0000313" key="7">
    <source>
        <dbReference type="EMBL" id="RKP46558.1"/>
    </source>
</evidence>